<sequence>MEAWKETANSEMGNSNNLMGELQSRNTAQYLPTQIPPLLAERDKPPDRESIALRSNPYEQASTDYPDKMPEAQDSREETAREKNAKDYISLVAKGDPVDNNMDQVVRLETEDKSAPNEPRNFESYEQRAEYRTAVDSYWNDGKEEEVLRWRRMLRGTGLD</sequence>
<reference evidence="2 3" key="1">
    <citation type="submission" date="2024-09" db="EMBL/GenBank/DDBJ databases">
        <title>Chromosome-scale assembly of Riccia fluitans.</title>
        <authorList>
            <person name="Paukszto L."/>
            <person name="Sawicki J."/>
            <person name="Karawczyk K."/>
            <person name="Piernik-Szablinska J."/>
            <person name="Szczecinska M."/>
            <person name="Mazdziarz M."/>
        </authorList>
    </citation>
    <scope>NUCLEOTIDE SEQUENCE [LARGE SCALE GENOMIC DNA]</scope>
    <source>
        <strain evidence="2">Rf_01</strain>
        <tissue evidence="2">Aerial parts of the thallus</tissue>
    </source>
</reference>
<proteinExistence type="predicted"/>
<keyword evidence="3" id="KW-1185">Reference proteome</keyword>
<feature type="compositionally biased region" description="Basic and acidic residues" evidence="1">
    <location>
        <begin position="40"/>
        <end position="51"/>
    </location>
</feature>
<dbReference type="EMBL" id="JBHFFA010000002">
    <property type="protein sequence ID" value="KAL2642224.1"/>
    <property type="molecule type" value="Genomic_DNA"/>
</dbReference>
<feature type="compositionally biased region" description="Basic and acidic residues" evidence="1">
    <location>
        <begin position="65"/>
        <end position="84"/>
    </location>
</feature>
<accession>A0ABD1Z379</accession>
<feature type="region of interest" description="Disordered" evidence="1">
    <location>
        <begin position="1"/>
        <end position="84"/>
    </location>
</feature>
<name>A0ABD1Z379_9MARC</name>
<feature type="compositionally biased region" description="Polar residues" evidence="1">
    <location>
        <begin position="7"/>
        <end position="32"/>
    </location>
</feature>
<dbReference type="Proteomes" id="UP001605036">
    <property type="component" value="Unassembled WGS sequence"/>
</dbReference>
<protein>
    <submittedName>
        <fullName evidence="2">Uncharacterized protein</fullName>
    </submittedName>
</protein>
<evidence type="ECO:0000313" key="2">
    <source>
        <dbReference type="EMBL" id="KAL2642224.1"/>
    </source>
</evidence>
<comment type="caution">
    <text evidence="2">The sequence shown here is derived from an EMBL/GenBank/DDBJ whole genome shotgun (WGS) entry which is preliminary data.</text>
</comment>
<gene>
    <name evidence="2" type="ORF">R1flu_009811</name>
</gene>
<organism evidence="2 3">
    <name type="scientific">Riccia fluitans</name>
    <dbReference type="NCBI Taxonomy" id="41844"/>
    <lineage>
        <taxon>Eukaryota</taxon>
        <taxon>Viridiplantae</taxon>
        <taxon>Streptophyta</taxon>
        <taxon>Embryophyta</taxon>
        <taxon>Marchantiophyta</taxon>
        <taxon>Marchantiopsida</taxon>
        <taxon>Marchantiidae</taxon>
        <taxon>Marchantiales</taxon>
        <taxon>Ricciaceae</taxon>
        <taxon>Riccia</taxon>
    </lineage>
</organism>
<evidence type="ECO:0000313" key="3">
    <source>
        <dbReference type="Proteomes" id="UP001605036"/>
    </source>
</evidence>
<evidence type="ECO:0000256" key="1">
    <source>
        <dbReference type="SAM" id="MobiDB-lite"/>
    </source>
</evidence>
<dbReference type="AlphaFoldDB" id="A0ABD1Z379"/>